<keyword evidence="2 10" id="KW-1003">Cell membrane</keyword>
<reference evidence="11 12" key="1">
    <citation type="submission" date="2020-03" db="EMBL/GenBank/DDBJ databases">
        <title>Sequencing the genomes of 1000 actinobacteria strains.</title>
        <authorList>
            <person name="Klenk H.-P."/>
        </authorList>
    </citation>
    <scope>NUCLEOTIDE SEQUENCE [LARGE SCALE GENOMIC DNA]</scope>
    <source>
        <strain evidence="11 12">DSM 16403</strain>
    </source>
</reference>
<evidence type="ECO:0000256" key="1">
    <source>
        <dbReference type="ARBA" id="ARBA00004651"/>
    </source>
</evidence>
<evidence type="ECO:0000256" key="3">
    <source>
        <dbReference type="ARBA" id="ARBA00022692"/>
    </source>
</evidence>
<keyword evidence="12" id="KW-1185">Reference proteome</keyword>
<keyword evidence="10" id="KW-0406">Ion transport</keyword>
<evidence type="ECO:0000313" key="12">
    <source>
        <dbReference type="Proteomes" id="UP000547458"/>
    </source>
</evidence>
<dbReference type="PANTHER" id="PTHR28259:SF1">
    <property type="entry name" value="FLUORIDE EXPORT PROTEIN 1-RELATED"/>
    <property type="match status" value="1"/>
</dbReference>
<keyword evidence="3 10" id="KW-0812">Transmembrane</keyword>
<evidence type="ECO:0000256" key="6">
    <source>
        <dbReference type="ARBA" id="ARBA00023303"/>
    </source>
</evidence>
<accession>A0A846RQN2</accession>
<evidence type="ECO:0000256" key="10">
    <source>
        <dbReference type="HAMAP-Rule" id="MF_00454"/>
    </source>
</evidence>
<dbReference type="GO" id="GO:0062054">
    <property type="term" value="F:fluoride channel activity"/>
    <property type="evidence" value="ECO:0007669"/>
    <property type="project" value="UniProtKB-UniRule"/>
</dbReference>
<sequence length="132" mass="13547">MITALLVGLAGTTGALLRYGTDAGIEAYHARRRQTPQRDVPFPAGTLIANAVGSLIIGLCWGTLREAQLDIGQYNILAVGLAGGLTTFSTLSVAAVTLWRDGRVGAAVVHVAGNLVLGLGAAWLGLRLVGAL</sequence>
<dbReference type="InterPro" id="IPR003691">
    <property type="entry name" value="FluC"/>
</dbReference>
<dbReference type="Proteomes" id="UP000547458">
    <property type="component" value="Unassembled WGS sequence"/>
</dbReference>
<dbReference type="Pfam" id="PF02537">
    <property type="entry name" value="CRCB"/>
    <property type="match status" value="1"/>
</dbReference>
<keyword evidence="10" id="KW-0479">Metal-binding</keyword>
<evidence type="ECO:0000256" key="8">
    <source>
        <dbReference type="ARBA" id="ARBA00035585"/>
    </source>
</evidence>
<comment type="caution">
    <text evidence="11">The sequence shown here is derived from an EMBL/GenBank/DDBJ whole genome shotgun (WGS) entry which is preliminary data.</text>
</comment>
<comment type="subcellular location">
    <subcellularLocation>
        <location evidence="1 10">Cell membrane</location>
        <topology evidence="1 10">Multi-pass membrane protein</topology>
    </subcellularLocation>
</comment>
<evidence type="ECO:0000256" key="9">
    <source>
        <dbReference type="ARBA" id="ARBA00049940"/>
    </source>
</evidence>
<dbReference type="PANTHER" id="PTHR28259">
    <property type="entry name" value="FLUORIDE EXPORT PROTEIN 1-RELATED"/>
    <property type="match status" value="1"/>
</dbReference>
<feature type="transmembrane region" description="Helical" evidence="10">
    <location>
        <begin position="105"/>
        <end position="126"/>
    </location>
</feature>
<feature type="binding site" evidence="10">
    <location>
        <position position="83"/>
    </location>
    <ligand>
        <name>Na(+)</name>
        <dbReference type="ChEBI" id="CHEBI:29101"/>
        <note>structural</note>
    </ligand>
</feature>
<organism evidence="11 12">
    <name type="scientific">Arthrobacter pigmenti</name>
    <dbReference type="NCBI Taxonomy" id="271432"/>
    <lineage>
        <taxon>Bacteria</taxon>
        <taxon>Bacillati</taxon>
        <taxon>Actinomycetota</taxon>
        <taxon>Actinomycetes</taxon>
        <taxon>Micrococcales</taxon>
        <taxon>Micrococcaceae</taxon>
        <taxon>Arthrobacter</taxon>
    </lineage>
</organism>
<keyword evidence="6 10" id="KW-0407">Ion channel</keyword>
<dbReference type="RefSeq" id="WP_167993732.1">
    <property type="nucleotide sequence ID" value="NZ_JAATJL010000001.1"/>
</dbReference>
<evidence type="ECO:0000256" key="7">
    <source>
        <dbReference type="ARBA" id="ARBA00035120"/>
    </source>
</evidence>
<gene>
    <name evidence="10" type="primary">fluC</name>
    <name evidence="10" type="synonym">crcB</name>
    <name evidence="11" type="ORF">BJ994_001958</name>
</gene>
<protein>
    <recommendedName>
        <fullName evidence="10">Fluoride-specific ion channel FluC</fullName>
    </recommendedName>
</protein>
<comment type="function">
    <text evidence="9 10">Fluoride-specific ion channel. Important for reducing fluoride concentration in the cell, thus reducing its toxicity.</text>
</comment>
<keyword evidence="4 10" id="KW-1133">Transmembrane helix</keyword>
<evidence type="ECO:0000256" key="5">
    <source>
        <dbReference type="ARBA" id="ARBA00023136"/>
    </source>
</evidence>
<dbReference type="HAMAP" id="MF_00454">
    <property type="entry name" value="FluC"/>
    <property type="match status" value="1"/>
</dbReference>
<proteinExistence type="inferred from homology"/>
<feature type="transmembrane region" description="Helical" evidence="10">
    <location>
        <begin position="42"/>
        <end position="64"/>
    </location>
</feature>
<comment type="similarity">
    <text evidence="7 10">Belongs to the fluoride channel Fluc/FEX (TC 1.A.43) family.</text>
</comment>
<keyword evidence="10" id="KW-0813">Transport</keyword>
<feature type="transmembrane region" description="Helical" evidence="10">
    <location>
        <begin position="76"/>
        <end position="99"/>
    </location>
</feature>
<comment type="activity regulation">
    <text evidence="10">Na(+) is not transported, but it plays an essential structural role and its presence is essential for fluoride channel function.</text>
</comment>
<dbReference type="GO" id="GO:0046872">
    <property type="term" value="F:metal ion binding"/>
    <property type="evidence" value="ECO:0007669"/>
    <property type="project" value="UniProtKB-KW"/>
</dbReference>
<feature type="binding site" evidence="10">
    <location>
        <position position="86"/>
    </location>
    <ligand>
        <name>Na(+)</name>
        <dbReference type="ChEBI" id="CHEBI:29101"/>
        <note>structural</note>
    </ligand>
</feature>
<keyword evidence="5 10" id="KW-0472">Membrane</keyword>
<comment type="catalytic activity">
    <reaction evidence="8">
        <text>fluoride(in) = fluoride(out)</text>
        <dbReference type="Rhea" id="RHEA:76159"/>
        <dbReference type="ChEBI" id="CHEBI:17051"/>
    </reaction>
    <physiologicalReaction direction="left-to-right" evidence="8">
        <dbReference type="Rhea" id="RHEA:76160"/>
    </physiologicalReaction>
</comment>
<dbReference type="AlphaFoldDB" id="A0A846RQN2"/>
<dbReference type="GO" id="GO:0005886">
    <property type="term" value="C:plasma membrane"/>
    <property type="evidence" value="ECO:0007669"/>
    <property type="project" value="UniProtKB-SubCell"/>
</dbReference>
<name>A0A846RQN2_9MICC</name>
<keyword evidence="10" id="KW-0915">Sodium</keyword>
<dbReference type="GO" id="GO:0140114">
    <property type="term" value="P:cellular detoxification of fluoride"/>
    <property type="evidence" value="ECO:0007669"/>
    <property type="project" value="UniProtKB-UniRule"/>
</dbReference>
<evidence type="ECO:0000313" key="11">
    <source>
        <dbReference type="EMBL" id="NJC22882.1"/>
    </source>
</evidence>
<evidence type="ECO:0000256" key="2">
    <source>
        <dbReference type="ARBA" id="ARBA00022475"/>
    </source>
</evidence>
<evidence type="ECO:0000256" key="4">
    <source>
        <dbReference type="ARBA" id="ARBA00022989"/>
    </source>
</evidence>
<dbReference type="EMBL" id="JAATJL010000001">
    <property type="protein sequence ID" value="NJC22882.1"/>
    <property type="molecule type" value="Genomic_DNA"/>
</dbReference>